<evidence type="ECO:0000313" key="1">
    <source>
        <dbReference type="EMBL" id="KAG9395489.1"/>
    </source>
</evidence>
<name>A0A8J6B8P5_9EUKA</name>
<dbReference type="InterPro" id="IPR006594">
    <property type="entry name" value="LisH"/>
</dbReference>
<dbReference type="EMBL" id="JAHDYR010000011">
    <property type="protein sequence ID" value="KAG9395489.1"/>
    <property type="molecule type" value="Genomic_DNA"/>
</dbReference>
<sequence length="206" mass="23881">MQSSVASSAVLDDLVEEYLLFRGLNDTLAAFRREIKQDRLQAFDKEKLTRRLITLCKEGRNDELWDTWNYIVDRFCKEMNPDLQRALDTARQLLQQLMIVHAVERHDKTKVHTLLAEMAAVNSEPSHWYGIEHLPNPAHTAFFAPFFTNDWKESVATQLCNTISLVFQAVPQPRLLGFRTAQLNMKKMEARVHHLSALLDMTGQMR</sequence>
<dbReference type="GO" id="GO:0031902">
    <property type="term" value="C:late endosome membrane"/>
    <property type="evidence" value="ECO:0007669"/>
    <property type="project" value="TreeGrafter"/>
</dbReference>
<dbReference type="Proteomes" id="UP000717585">
    <property type="component" value="Unassembled WGS sequence"/>
</dbReference>
<dbReference type="PANTHER" id="PTHR13083">
    <property type="entry name" value="WD REPEAT-CONTAINING PROTEIN 91"/>
    <property type="match status" value="1"/>
</dbReference>
<gene>
    <name evidence="1" type="ORF">J8273_3065</name>
</gene>
<dbReference type="AlphaFoldDB" id="A0A8J6B8P5"/>
<protein>
    <submittedName>
        <fullName evidence="1">LIS1 (LisH) motif</fullName>
    </submittedName>
</protein>
<reference evidence="1" key="1">
    <citation type="submission" date="2021-05" db="EMBL/GenBank/DDBJ databases">
        <title>A free-living protist that lacks canonical eukaryotic 1 DNA replication and segregation systems.</title>
        <authorList>
            <person name="Salas-Leiva D.E."/>
            <person name="Tromer E.C."/>
            <person name="Curtis B.A."/>
            <person name="Jerlstrom-Hultqvist J."/>
            <person name="Kolisko M."/>
            <person name="Yi Z."/>
            <person name="Salas-Leiva J.S."/>
            <person name="Gallot-Lavallee L."/>
            <person name="Kops G.J.P.L."/>
            <person name="Archibald J.M."/>
            <person name="Simpson A.G.B."/>
            <person name="Roger A.J."/>
        </authorList>
    </citation>
    <scope>NUCLEOTIDE SEQUENCE</scope>
    <source>
        <strain evidence="1">BICM</strain>
    </source>
</reference>
<keyword evidence="2" id="KW-1185">Reference proteome</keyword>
<organism evidence="1 2">
    <name type="scientific">Carpediemonas membranifera</name>
    <dbReference type="NCBI Taxonomy" id="201153"/>
    <lineage>
        <taxon>Eukaryota</taxon>
        <taxon>Metamonada</taxon>
        <taxon>Carpediemonas-like organisms</taxon>
        <taxon>Carpediemonas</taxon>
    </lineage>
</organism>
<dbReference type="GO" id="GO:0051898">
    <property type="term" value="P:negative regulation of phosphatidylinositol 3-kinase/protein kinase B signal transduction"/>
    <property type="evidence" value="ECO:0007669"/>
    <property type="project" value="InterPro"/>
</dbReference>
<dbReference type="GO" id="GO:0031901">
    <property type="term" value="C:early endosome membrane"/>
    <property type="evidence" value="ECO:0007669"/>
    <property type="project" value="TreeGrafter"/>
</dbReference>
<dbReference type="PROSITE" id="PS50896">
    <property type="entry name" value="LISH"/>
    <property type="match status" value="1"/>
</dbReference>
<comment type="caution">
    <text evidence="1">The sequence shown here is derived from an EMBL/GenBank/DDBJ whole genome shotgun (WGS) entry which is preliminary data.</text>
</comment>
<dbReference type="GO" id="GO:0141039">
    <property type="term" value="F:phosphatidylinositol 3-kinase inhibitor activity"/>
    <property type="evidence" value="ECO:0007669"/>
    <property type="project" value="InterPro"/>
</dbReference>
<evidence type="ECO:0000313" key="2">
    <source>
        <dbReference type="Proteomes" id="UP000717585"/>
    </source>
</evidence>
<accession>A0A8J6B8P5</accession>
<proteinExistence type="predicted"/>
<dbReference type="InterPro" id="IPR039724">
    <property type="entry name" value="WDR91"/>
</dbReference>
<dbReference type="PANTHER" id="PTHR13083:SF3">
    <property type="entry name" value="WD REPEAT-CONTAINING PROTEIN 91"/>
    <property type="match status" value="1"/>
</dbReference>
<dbReference type="OrthoDB" id="193023at2759"/>
<dbReference type="GO" id="GO:0045022">
    <property type="term" value="P:early endosome to late endosome transport"/>
    <property type="evidence" value="ECO:0007669"/>
    <property type="project" value="InterPro"/>
</dbReference>